<reference evidence="3 4" key="1">
    <citation type="journal article" date="2019" name="Int. J. Syst. Evol. Microbiol.">
        <title>The Global Catalogue of Microorganisms (GCM) 10K type strain sequencing project: providing services to taxonomists for standard genome sequencing and annotation.</title>
        <authorList>
            <consortium name="The Broad Institute Genomics Platform"/>
            <consortium name="The Broad Institute Genome Sequencing Center for Infectious Disease"/>
            <person name="Wu L."/>
            <person name="Ma J."/>
        </authorList>
    </citation>
    <scope>NUCLEOTIDE SEQUENCE [LARGE SCALE GENOMIC DNA]</scope>
    <source>
        <strain evidence="3 4">JCM 13249</strain>
    </source>
</reference>
<feature type="domain" description="SseB protein N-terminal" evidence="2">
    <location>
        <begin position="876"/>
        <end position="989"/>
    </location>
</feature>
<feature type="domain" description="SseB protein N-terminal" evidence="2">
    <location>
        <begin position="11"/>
        <end position="115"/>
    </location>
</feature>
<feature type="compositionally biased region" description="Pro residues" evidence="1">
    <location>
        <begin position="377"/>
        <end position="391"/>
    </location>
</feature>
<feature type="compositionally biased region" description="Low complexity" evidence="1">
    <location>
        <begin position="831"/>
        <end position="849"/>
    </location>
</feature>
<dbReference type="RefSeq" id="WP_425560627.1">
    <property type="nucleotide sequence ID" value="NZ_BAAALS010000001.1"/>
</dbReference>
<feature type="compositionally biased region" description="Pro residues" evidence="1">
    <location>
        <begin position="341"/>
        <end position="351"/>
    </location>
</feature>
<feature type="compositionally biased region" description="Low complexity" evidence="1">
    <location>
        <begin position="284"/>
        <end position="314"/>
    </location>
</feature>
<feature type="compositionally biased region" description="Low complexity" evidence="1">
    <location>
        <begin position="149"/>
        <end position="159"/>
    </location>
</feature>
<keyword evidence="4" id="KW-1185">Reference proteome</keyword>
<feature type="compositionally biased region" description="Low complexity" evidence="1">
    <location>
        <begin position="416"/>
        <end position="427"/>
    </location>
</feature>
<comment type="caution">
    <text evidence="3">The sequence shown here is derived from an EMBL/GenBank/DDBJ whole genome shotgun (WGS) entry which is preliminary data.</text>
</comment>
<feature type="compositionally biased region" description="Basic and acidic residues" evidence="1">
    <location>
        <begin position="814"/>
        <end position="830"/>
    </location>
</feature>
<feature type="compositionally biased region" description="Low complexity" evidence="1">
    <location>
        <begin position="622"/>
        <end position="645"/>
    </location>
</feature>
<dbReference type="EMBL" id="BAAALS010000001">
    <property type="protein sequence ID" value="GAA1736368.1"/>
    <property type="molecule type" value="Genomic_DNA"/>
</dbReference>
<organism evidence="3 4">
    <name type="scientific">Luedemannella helvata</name>
    <dbReference type="NCBI Taxonomy" id="349315"/>
    <lineage>
        <taxon>Bacteria</taxon>
        <taxon>Bacillati</taxon>
        <taxon>Actinomycetota</taxon>
        <taxon>Actinomycetes</taxon>
        <taxon>Micromonosporales</taxon>
        <taxon>Micromonosporaceae</taxon>
        <taxon>Luedemannella</taxon>
    </lineage>
</organism>
<feature type="compositionally biased region" description="Pro residues" evidence="1">
    <location>
        <begin position="760"/>
        <end position="781"/>
    </location>
</feature>
<feature type="compositionally biased region" description="Basic and acidic residues" evidence="1">
    <location>
        <begin position="561"/>
        <end position="576"/>
    </location>
</feature>
<name>A0ABN2JRA4_9ACTN</name>
<dbReference type="InterPro" id="IPR009839">
    <property type="entry name" value="SseB_N"/>
</dbReference>
<protein>
    <recommendedName>
        <fullName evidence="2">SseB protein N-terminal domain-containing protein</fullName>
    </recommendedName>
</protein>
<proteinExistence type="predicted"/>
<feature type="region of interest" description="Disordered" evidence="1">
    <location>
        <begin position="749"/>
        <end position="790"/>
    </location>
</feature>
<sequence length="1189" mass="122075">MTEWAPATPAEEALRDALQTSDQDLYFRILARGDLILPVAPDTGGRSPVGWGTWTNQNRTHLLAFTSPAALRACLPEHGGSVRHLTFLDLANQWPNHEWWLAVNPGLPIESYLPSWFIMQLTRGDLRLPGRSLGARARMAHGDLARAAAARTGHTPTTASGVASVPLRTTGNPPAVEHLPGRAAQPEIVDGEVEGEVPARVPLSSRLTRRAIGTQGNPPARPGADAAPASYGPSVPPPSPLSQRPAAPAGRQVVQPPTGYAAAPPGQRESTPVGRGDSAPLGRGAAVPPGTHAGTAGTHPAAAGSPAAYAAPPNRQVPPPRPGSPADVPPAGGRSTSAPGANPPGRAPGPGPHGGAGGPAMAGGAGPAPRGSVSMPAAPPQETPGPEPALPPMSDRPLEEWDPSPERRLVLPSRSAMAARRAAATGRPPAPPPAPATAPDAAGAPPAAPNVAGGPPAHANAAGAPPAAPPGTRAPATAPEAVRPPSIARPAAPVDPATQTNPAGPAERTVGFFAAPARPAAPPSPSWTQQSSPAGFSAFEPSRPAPPVEPSDDEQVYPAWRTRDAESRAAESRAAESRAPAPSHAVVEPAPADATPARTPSAGNAPAETALMIDAEVIDIEAPQSAASPQSAPPRAASASAASPPAASPPGAFTPAEAPQSPREPWAETVVGPRPETQRRAAEMLAAWRNESPGGWAADATADPVPAEPAETEMSHAEPGPAAVAERSYLDTARTDATIAAWLAAEPTPSHVAPDATRTPAPPAEAAPPEAVPAPAQPAVPAPARLADPGHTQLAVPAPARLADPGHTQLADPGHGRPDETAPARPDEAGHASTAASTALTSAGTAAGGSRERGGHVSAADNWAAGFTPANQTESALLLAAEENNTDQFLSTLLLARVVVPVPVGTSPHMLPADPAFPWQLEELDGETFISVFTSPERLTEHMRGRLGAETASLSFRFVQLIGAWPDAEIAFAVNPGTPVGATLPGSQIVALASWATDVGLRAEPAGEVVLANPAPAGPASASIMGPTQRDRLTVMQKPIPASQVPIYLERGYDRVHGFVNRLTEVDHLTTPRQLYTTLGLGYPGSEIRPDDREVYVLRWVAHRGDLYRIPYGGPHEAAMRAMQGWVIERPPFRGNGFAPGDGEVIAEFKVDSVRLPHGATLWRLDTDGASTLVATFDADGPRWRRAGE</sequence>
<evidence type="ECO:0000256" key="1">
    <source>
        <dbReference type="SAM" id="MobiDB-lite"/>
    </source>
</evidence>
<gene>
    <name evidence="3" type="ORF">GCM10009681_03700</name>
</gene>
<dbReference type="Pfam" id="PF07179">
    <property type="entry name" value="SseB"/>
    <property type="match status" value="2"/>
</dbReference>
<feature type="compositionally biased region" description="Basic and acidic residues" evidence="1">
    <location>
        <begin position="396"/>
        <end position="409"/>
    </location>
</feature>
<evidence type="ECO:0000313" key="4">
    <source>
        <dbReference type="Proteomes" id="UP001500655"/>
    </source>
</evidence>
<accession>A0ABN2JRA4</accession>
<feature type="region of interest" description="Disordered" evidence="1">
    <location>
        <begin position="149"/>
        <end position="721"/>
    </location>
</feature>
<evidence type="ECO:0000313" key="3">
    <source>
        <dbReference type="EMBL" id="GAA1736368.1"/>
    </source>
</evidence>
<feature type="compositionally biased region" description="Low complexity" evidence="1">
    <location>
        <begin position="577"/>
        <end position="602"/>
    </location>
</feature>
<dbReference type="Proteomes" id="UP001500655">
    <property type="component" value="Unassembled WGS sequence"/>
</dbReference>
<feature type="region of interest" description="Disordered" evidence="1">
    <location>
        <begin position="803"/>
        <end position="856"/>
    </location>
</feature>
<feature type="compositionally biased region" description="Gly residues" evidence="1">
    <location>
        <begin position="352"/>
        <end position="366"/>
    </location>
</feature>
<feature type="compositionally biased region" description="Low complexity" evidence="1">
    <location>
        <begin position="437"/>
        <end position="481"/>
    </location>
</feature>
<evidence type="ECO:0000259" key="2">
    <source>
        <dbReference type="Pfam" id="PF07179"/>
    </source>
</evidence>